<protein>
    <submittedName>
        <fullName evidence="3">Fatty acid desaturase</fullName>
    </submittedName>
</protein>
<dbReference type="InterPro" id="IPR005804">
    <property type="entry name" value="FA_desaturase_dom"/>
</dbReference>
<dbReference type="AlphaFoldDB" id="A0A840AZL5"/>
<gene>
    <name evidence="3" type="ORF">GGR91_002113</name>
</gene>
<dbReference type="GO" id="GO:0016020">
    <property type="term" value="C:membrane"/>
    <property type="evidence" value="ECO:0007669"/>
    <property type="project" value="TreeGrafter"/>
</dbReference>
<dbReference type="GO" id="GO:0016717">
    <property type="term" value="F:oxidoreductase activity, acting on paired donors, with oxidation of a pair of donors resulting in the reduction of molecular oxygen to two molecules of water"/>
    <property type="evidence" value="ECO:0007669"/>
    <property type="project" value="TreeGrafter"/>
</dbReference>
<dbReference type="InterPro" id="IPR012171">
    <property type="entry name" value="Fatty_acid_desaturase"/>
</dbReference>
<accession>A0A840AZL5</accession>
<evidence type="ECO:0000313" key="4">
    <source>
        <dbReference type="Proteomes" id="UP000581447"/>
    </source>
</evidence>
<feature type="transmembrane region" description="Helical" evidence="1">
    <location>
        <begin position="80"/>
        <end position="97"/>
    </location>
</feature>
<feature type="domain" description="Fatty acid desaturase" evidence="2">
    <location>
        <begin position="81"/>
        <end position="349"/>
    </location>
</feature>
<comment type="caution">
    <text evidence="3">The sequence shown here is derived from an EMBL/GenBank/DDBJ whole genome shotgun (WGS) entry which is preliminary data.</text>
</comment>
<organism evidence="3 4">
    <name type="scientific">Sphingorhabdus rigui</name>
    <dbReference type="NCBI Taxonomy" id="1282858"/>
    <lineage>
        <taxon>Bacteria</taxon>
        <taxon>Pseudomonadati</taxon>
        <taxon>Pseudomonadota</taxon>
        <taxon>Alphaproteobacteria</taxon>
        <taxon>Sphingomonadales</taxon>
        <taxon>Sphingomonadaceae</taxon>
        <taxon>Sphingorhabdus</taxon>
    </lineage>
</organism>
<keyword evidence="4" id="KW-1185">Reference proteome</keyword>
<sequence length="371" mass="40418">MSEMLLTPHTQVDGAVLGGDFVGRAARLKQVPDDKAMLRAVAELTRDLAAPNPRIFWSDFLVSALVGYAGLAVAIMSGTLWVQCAAALVSILGLYRAGGFIHEVTHVKHSALPGFRFGFNAVIGVPLLVPSYMYEGIHNLHHARTRYGTDQDPEYLPLALMKPWTLPVFIIVSLLAPIALLFRNAVLAPLSLFIPALRKVVVERYSGLAINPAFRRRPAEGDAHRNWIVQETAASIWSIALLTGVFTGFIPLQSFLIFLAIVASVAVLNQVRTLVAHLWENDGEPLSVTAQFLDSVNVPPPGLLAEIWAPVGLRYHALHHLLPSVPYHALGTAHKRLTAQLAPDSAYHHANYDGLAGLVYRLARSTLVRGA</sequence>
<feature type="transmembrane region" description="Helical" evidence="1">
    <location>
        <begin position="55"/>
        <end position="73"/>
    </location>
</feature>
<dbReference type="CDD" id="cd01060">
    <property type="entry name" value="Membrane-FADS-like"/>
    <property type="match status" value="1"/>
</dbReference>
<dbReference type="PANTHER" id="PTHR19353:SF19">
    <property type="entry name" value="DELTA(5) FATTY ACID DESATURASE C-RELATED"/>
    <property type="match status" value="1"/>
</dbReference>
<dbReference type="Proteomes" id="UP000581447">
    <property type="component" value="Unassembled WGS sequence"/>
</dbReference>
<evidence type="ECO:0000313" key="3">
    <source>
        <dbReference type="EMBL" id="MBB3943849.1"/>
    </source>
</evidence>
<feature type="transmembrane region" description="Helical" evidence="1">
    <location>
        <begin position="235"/>
        <end position="268"/>
    </location>
</feature>
<feature type="transmembrane region" description="Helical" evidence="1">
    <location>
        <begin position="164"/>
        <end position="182"/>
    </location>
</feature>
<dbReference type="GO" id="GO:0008610">
    <property type="term" value="P:lipid biosynthetic process"/>
    <property type="evidence" value="ECO:0007669"/>
    <property type="project" value="UniProtKB-ARBA"/>
</dbReference>
<evidence type="ECO:0000259" key="2">
    <source>
        <dbReference type="Pfam" id="PF00487"/>
    </source>
</evidence>
<proteinExistence type="predicted"/>
<name>A0A840AZL5_9SPHN</name>
<keyword evidence="1" id="KW-1133">Transmembrane helix</keyword>
<dbReference type="Pfam" id="PF00487">
    <property type="entry name" value="FA_desaturase"/>
    <property type="match status" value="1"/>
</dbReference>
<dbReference type="EMBL" id="JACIEA010000003">
    <property type="protein sequence ID" value="MBB3943849.1"/>
    <property type="molecule type" value="Genomic_DNA"/>
</dbReference>
<keyword evidence="1" id="KW-0812">Transmembrane</keyword>
<keyword evidence="1" id="KW-0472">Membrane</keyword>
<evidence type="ECO:0000256" key="1">
    <source>
        <dbReference type="SAM" id="Phobius"/>
    </source>
</evidence>
<reference evidence="3 4" key="1">
    <citation type="submission" date="2020-08" db="EMBL/GenBank/DDBJ databases">
        <title>Genomic Encyclopedia of Type Strains, Phase IV (KMG-IV): sequencing the most valuable type-strain genomes for metagenomic binning, comparative biology and taxonomic classification.</title>
        <authorList>
            <person name="Goeker M."/>
        </authorList>
    </citation>
    <scope>NUCLEOTIDE SEQUENCE [LARGE SCALE GENOMIC DNA]</scope>
    <source>
        <strain evidence="3 4">DSM 29050</strain>
    </source>
</reference>
<feature type="transmembrane region" description="Helical" evidence="1">
    <location>
        <begin position="117"/>
        <end position="134"/>
    </location>
</feature>
<dbReference type="PANTHER" id="PTHR19353">
    <property type="entry name" value="FATTY ACID DESATURASE 2"/>
    <property type="match status" value="1"/>
</dbReference>